<organism evidence="2 3">
    <name type="scientific">Nibrella saemangeumensis</name>
    <dbReference type="NCBI Taxonomy" id="1084526"/>
    <lineage>
        <taxon>Bacteria</taxon>
        <taxon>Pseudomonadati</taxon>
        <taxon>Bacteroidota</taxon>
        <taxon>Cytophagia</taxon>
        <taxon>Cytophagales</taxon>
        <taxon>Spirosomataceae</taxon>
        <taxon>Nibrella</taxon>
    </lineage>
</organism>
<proteinExistence type="predicted"/>
<dbReference type="Pfam" id="PF13683">
    <property type="entry name" value="rve_3"/>
    <property type="match status" value="1"/>
</dbReference>
<dbReference type="SUPFAM" id="SSF53098">
    <property type="entry name" value="Ribonuclease H-like"/>
    <property type="match status" value="1"/>
</dbReference>
<name>A0ABP8MDA7_9BACT</name>
<accession>A0ABP8MDA7</accession>
<dbReference type="RefSeq" id="WP_345240270.1">
    <property type="nucleotide sequence ID" value="NZ_BAABHD010000005.1"/>
</dbReference>
<dbReference type="InterPro" id="IPR001584">
    <property type="entry name" value="Integrase_cat-core"/>
</dbReference>
<dbReference type="Gene3D" id="3.30.420.10">
    <property type="entry name" value="Ribonuclease H-like superfamily/Ribonuclease H"/>
    <property type="match status" value="1"/>
</dbReference>
<reference evidence="3" key="1">
    <citation type="journal article" date="2019" name="Int. J. Syst. Evol. Microbiol.">
        <title>The Global Catalogue of Microorganisms (GCM) 10K type strain sequencing project: providing services to taxonomists for standard genome sequencing and annotation.</title>
        <authorList>
            <consortium name="The Broad Institute Genomics Platform"/>
            <consortium name="The Broad Institute Genome Sequencing Center for Infectious Disease"/>
            <person name="Wu L."/>
            <person name="Ma J."/>
        </authorList>
    </citation>
    <scope>NUCLEOTIDE SEQUENCE [LARGE SCALE GENOMIC DNA]</scope>
    <source>
        <strain evidence="3">JCM 17927</strain>
    </source>
</reference>
<protein>
    <recommendedName>
        <fullName evidence="1">Integrase catalytic domain-containing protein</fullName>
    </recommendedName>
</protein>
<dbReference type="Proteomes" id="UP001501175">
    <property type="component" value="Unassembled WGS sequence"/>
</dbReference>
<dbReference type="InterPro" id="IPR012337">
    <property type="entry name" value="RNaseH-like_sf"/>
</dbReference>
<keyword evidence="3" id="KW-1185">Reference proteome</keyword>
<comment type="caution">
    <text evidence="2">The sequence shown here is derived from an EMBL/GenBank/DDBJ whole genome shotgun (WGS) entry which is preliminary data.</text>
</comment>
<gene>
    <name evidence="2" type="ORF">GCM10023189_05310</name>
</gene>
<dbReference type="EMBL" id="BAABHD010000005">
    <property type="protein sequence ID" value="GAA4448044.1"/>
    <property type="molecule type" value="Genomic_DNA"/>
</dbReference>
<evidence type="ECO:0000259" key="1">
    <source>
        <dbReference type="PROSITE" id="PS50994"/>
    </source>
</evidence>
<dbReference type="InterPro" id="IPR036397">
    <property type="entry name" value="RNaseH_sf"/>
</dbReference>
<feature type="domain" description="Integrase catalytic" evidence="1">
    <location>
        <begin position="1"/>
        <end position="98"/>
    </location>
</feature>
<evidence type="ECO:0000313" key="3">
    <source>
        <dbReference type="Proteomes" id="UP001501175"/>
    </source>
</evidence>
<dbReference type="PROSITE" id="PS50994">
    <property type="entry name" value="INTEGRASE"/>
    <property type="match status" value="1"/>
</dbReference>
<sequence>MSFTMKYTAHADRRTCFTKTVEGSGRIHALIPKGSPWCNGFIERSNRTDNEELFSQFRFIDAEDRRYQLRLWEMSYNCRRPHQGLGNQIPLNVYRRDFPIQAVAMGIT</sequence>
<evidence type="ECO:0000313" key="2">
    <source>
        <dbReference type="EMBL" id="GAA4448044.1"/>
    </source>
</evidence>